<feature type="transmembrane region" description="Helical" evidence="7">
    <location>
        <begin position="236"/>
        <end position="255"/>
    </location>
</feature>
<organism evidence="9 10">
    <name type="scientific">Paracerasibacillus soli</name>
    <dbReference type="NCBI Taxonomy" id="480284"/>
    <lineage>
        <taxon>Bacteria</taxon>
        <taxon>Bacillati</taxon>
        <taxon>Bacillota</taxon>
        <taxon>Bacilli</taxon>
        <taxon>Bacillales</taxon>
        <taxon>Bacillaceae</taxon>
        <taxon>Paracerasibacillus</taxon>
    </lineage>
</organism>
<dbReference type="EMBL" id="JAWDIQ010000001">
    <property type="protein sequence ID" value="MDY0407779.1"/>
    <property type="molecule type" value="Genomic_DNA"/>
</dbReference>
<dbReference type="PANTHER" id="PTHR33406:SF6">
    <property type="entry name" value="MEMBRANE PROTEIN YDGH-RELATED"/>
    <property type="match status" value="1"/>
</dbReference>
<feature type="transmembrane region" description="Helical" evidence="7">
    <location>
        <begin position="311"/>
        <end position="333"/>
    </location>
</feature>
<keyword evidence="6 7" id="KW-0472">Membrane</keyword>
<dbReference type="Gene3D" id="1.20.1640.10">
    <property type="entry name" value="Multidrug efflux transporter AcrB transmembrane domain"/>
    <property type="match status" value="1"/>
</dbReference>
<dbReference type="RefSeq" id="WP_320378562.1">
    <property type="nucleotide sequence ID" value="NZ_JAWDIQ010000001.1"/>
</dbReference>
<evidence type="ECO:0000256" key="6">
    <source>
        <dbReference type="ARBA" id="ARBA00023136"/>
    </source>
</evidence>
<evidence type="ECO:0000259" key="8">
    <source>
        <dbReference type="PROSITE" id="PS50156"/>
    </source>
</evidence>
<name>A0ABU5CN33_9BACI</name>
<dbReference type="InterPro" id="IPR000731">
    <property type="entry name" value="SSD"/>
</dbReference>
<sequence>MKQIIRLRWTVAVIWIIIAVGLFIFAPNLQELVREKGQISAPEGSASMEASKLLKKMSTEYDEHTHGAVLVFHEDKKMTGNQRAEVESAIDALKNNNKELAVTNILDFRDDPAIASQTVAEDGKTIIVPFDVSFKNQDIEESKAKINSVLKDIEVQHFLTGEEYINQDIITNSEEGLKKTEIITVGLILIILFAVFRSVVAPFIPLLTVGISYLAAQGIVSILADTVDFPLSTFTQIFMVAVMFGIGTDYCILIISRFKEELTETDSVKEAVIATYQGAGKTIIYASLAVLIGFSTIGLSTFSLYQSAVAVAVGVAVVLLALLTLVPFFLAVLGKKIFWPFNKQVEHKESKIWGAAGHYAWTRPIIAIVIILVITLPTLLTYDASKSYDSLAEIGDNYDSVKGFNAVADSFGPGQTMPTSVVLKTNNKMERTKDFQDIEKISAEIAKMKGVKEVRSATRPAGEVIEDFLMDNQTELLADGIGKSADGLKEIQMGLHEAATELEKSNPQLDEAKDGVNQLMSGTNDAKEGIGDLKSALTEIQKGIQAGSAGAGEVKKNLQTIKTNLDKTITGNKQLLGGYKAITKGLEGFGNIDVNFDKLGNTEELDQLIATLEGAIENVEFVHKKAIDSDPSLQTNQAYMTAYQTAHAQISGSIKGVTELKKQLDTITKQVGKLGDVTTQLKTEVVVPLNELNKNFATTISVKKNLQMELASLFPA</sequence>
<proteinExistence type="inferred from homology"/>
<keyword evidence="5 7" id="KW-1133">Transmembrane helix</keyword>
<reference evidence="9 10" key="1">
    <citation type="submission" date="2023-10" db="EMBL/GenBank/DDBJ databases">
        <title>Virgibacillus soli CC-YMP-6 genome.</title>
        <authorList>
            <person name="Miliotis G."/>
            <person name="Sengupta P."/>
            <person name="Hameed A."/>
            <person name="Chuvochina M."/>
            <person name="Mcdonagh F."/>
            <person name="Simpson A.C."/>
            <person name="Singh N.K."/>
            <person name="Rekha P.D."/>
            <person name="Raman K."/>
            <person name="Hugenholtz P."/>
            <person name="Venkateswaran K."/>
        </authorList>
    </citation>
    <scope>NUCLEOTIDE SEQUENCE [LARGE SCALE GENOMIC DNA]</scope>
    <source>
        <strain evidence="9 10">CC-YMP-6</strain>
    </source>
</reference>
<feature type="transmembrane region" description="Helical" evidence="7">
    <location>
        <begin position="283"/>
        <end position="305"/>
    </location>
</feature>
<dbReference type="SUPFAM" id="SSF82866">
    <property type="entry name" value="Multidrug efflux transporter AcrB transmembrane domain"/>
    <property type="match status" value="1"/>
</dbReference>
<evidence type="ECO:0000313" key="9">
    <source>
        <dbReference type="EMBL" id="MDY0407779.1"/>
    </source>
</evidence>
<feature type="transmembrane region" description="Helical" evidence="7">
    <location>
        <begin position="360"/>
        <end position="380"/>
    </location>
</feature>
<keyword evidence="4 7" id="KW-0812">Transmembrane</keyword>
<evidence type="ECO:0000256" key="3">
    <source>
        <dbReference type="ARBA" id="ARBA00022475"/>
    </source>
</evidence>
<dbReference type="InterPro" id="IPR050545">
    <property type="entry name" value="Mycobact_MmpL"/>
</dbReference>
<evidence type="ECO:0000313" key="10">
    <source>
        <dbReference type="Proteomes" id="UP001275315"/>
    </source>
</evidence>
<gene>
    <name evidence="9" type="ORF">RWD45_03095</name>
</gene>
<comment type="subcellular location">
    <subcellularLocation>
        <location evidence="1">Cell membrane</location>
        <topology evidence="1">Multi-pass membrane protein</topology>
    </subcellularLocation>
</comment>
<comment type="similarity">
    <text evidence="2">Belongs to the resistance-nodulation-cell division (RND) (TC 2.A.6) family. MmpL subfamily.</text>
</comment>
<evidence type="ECO:0000256" key="7">
    <source>
        <dbReference type="SAM" id="Phobius"/>
    </source>
</evidence>
<accession>A0ABU5CN33</accession>
<feature type="domain" description="SSD" evidence="8">
    <location>
        <begin position="206"/>
        <end position="335"/>
    </location>
</feature>
<dbReference type="PROSITE" id="PS50156">
    <property type="entry name" value="SSD"/>
    <property type="match status" value="1"/>
</dbReference>
<keyword evidence="3" id="KW-1003">Cell membrane</keyword>
<dbReference type="Gene3D" id="1.10.287.950">
    <property type="entry name" value="Methyl-accepting chemotaxis protein"/>
    <property type="match status" value="1"/>
</dbReference>
<comment type="caution">
    <text evidence="9">The sequence shown here is derived from an EMBL/GenBank/DDBJ whole genome shotgun (WGS) entry which is preliminary data.</text>
</comment>
<protein>
    <submittedName>
        <fullName evidence="9">MMPL family transporter</fullName>
    </submittedName>
</protein>
<evidence type="ECO:0000256" key="4">
    <source>
        <dbReference type="ARBA" id="ARBA00022692"/>
    </source>
</evidence>
<dbReference type="PANTHER" id="PTHR33406">
    <property type="entry name" value="MEMBRANE PROTEIN MJ1562-RELATED"/>
    <property type="match status" value="1"/>
</dbReference>
<evidence type="ECO:0000256" key="5">
    <source>
        <dbReference type="ARBA" id="ARBA00022989"/>
    </source>
</evidence>
<dbReference type="Pfam" id="PF03176">
    <property type="entry name" value="MMPL"/>
    <property type="match status" value="1"/>
</dbReference>
<dbReference type="InterPro" id="IPR004869">
    <property type="entry name" value="MMPL_dom"/>
</dbReference>
<evidence type="ECO:0000256" key="1">
    <source>
        <dbReference type="ARBA" id="ARBA00004651"/>
    </source>
</evidence>
<keyword evidence="10" id="KW-1185">Reference proteome</keyword>
<feature type="transmembrane region" description="Helical" evidence="7">
    <location>
        <begin position="7"/>
        <end position="26"/>
    </location>
</feature>
<feature type="transmembrane region" description="Helical" evidence="7">
    <location>
        <begin position="206"/>
        <end position="224"/>
    </location>
</feature>
<evidence type="ECO:0000256" key="2">
    <source>
        <dbReference type="ARBA" id="ARBA00010157"/>
    </source>
</evidence>
<feature type="transmembrane region" description="Helical" evidence="7">
    <location>
        <begin position="182"/>
        <end position="199"/>
    </location>
</feature>
<dbReference type="Proteomes" id="UP001275315">
    <property type="component" value="Unassembled WGS sequence"/>
</dbReference>